<accession>A0A086TFB0</accession>
<proteinExistence type="predicted"/>
<dbReference type="Pfam" id="PF00300">
    <property type="entry name" value="His_Phos_1"/>
    <property type="match status" value="1"/>
</dbReference>
<dbReference type="AlphaFoldDB" id="A0A086TFB0"/>
<comment type="caution">
    <text evidence="1">The sequence shown here is derived from an EMBL/GenBank/DDBJ whole genome shotgun (WGS) entry which is preliminary data.</text>
</comment>
<dbReference type="PANTHER" id="PTHR16469:SF51">
    <property type="entry name" value="TRANSCRIPTION FACTOR TAU 55 KDA SUBUNIT"/>
    <property type="match status" value="1"/>
</dbReference>
<dbReference type="InterPro" id="IPR029033">
    <property type="entry name" value="His_PPase_superfam"/>
</dbReference>
<dbReference type="Gene3D" id="3.40.50.1240">
    <property type="entry name" value="Phosphoglycerate mutase-like"/>
    <property type="match status" value="1"/>
</dbReference>
<protein>
    <submittedName>
        <fullName evidence="1">Transcription factor tau 55 kDa subunit-like protein</fullName>
    </submittedName>
</protein>
<evidence type="ECO:0000313" key="1">
    <source>
        <dbReference type="EMBL" id="KFH48042.1"/>
    </source>
</evidence>
<gene>
    <name evidence="1" type="ORF">ACRE_010950</name>
</gene>
<reference evidence="2" key="1">
    <citation type="journal article" date="2014" name="Genome Announc.">
        <title>Genome sequence and annotation of Acremonium chrysogenum, producer of the beta-lactam antibiotic cephalosporin C.</title>
        <authorList>
            <person name="Terfehr D."/>
            <person name="Dahlmann T.A."/>
            <person name="Specht T."/>
            <person name="Zadra I."/>
            <person name="Kuernsteiner H."/>
            <person name="Kueck U."/>
        </authorList>
    </citation>
    <scope>NUCLEOTIDE SEQUENCE [LARGE SCALE GENOMIC DNA]</scope>
    <source>
        <strain evidence="2">ATCC 11550 / CBS 779.69 / DSM 880 / IAM 14645 / JCM 23072 / IMI 49137</strain>
    </source>
</reference>
<dbReference type="SUPFAM" id="SSF53254">
    <property type="entry name" value="Phosphoglycerate mutase-like"/>
    <property type="match status" value="1"/>
</dbReference>
<organism evidence="1 2">
    <name type="scientific">Hapsidospora chrysogenum (strain ATCC 11550 / CBS 779.69 / DSM 880 / IAM 14645 / JCM 23072 / IMI 49137)</name>
    <name type="common">Acremonium chrysogenum</name>
    <dbReference type="NCBI Taxonomy" id="857340"/>
    <lineage>
        <taxon>Eukaryota</taxon>
        <taxon>Fungi</taxon>
        <taxon>Dikarya</taxon>
        <taxon>Ascomycota</taxon>
        <taxon>Pezizomycotina</taxon>
        <taxon>Sordariomycetes</taxon>
        <taxon>Hypocreomycetidae</taxon>
        <taxon>Hypocreales</taxon>
        <taxon>Bionectriaceae</taxon>
        <taxon>Hapsidospora</taxon>
    </lineage>
</organism>
<dbReference type="PANTHER" id="PTHR16469">
    <property type="entry name" value="UBIQUITIN-ASSOCIATED AND SH3 DOMAIN-CONTAINING BA-RELATED"/>
    <property type="match status" value="1"/>
</dbReference>
<sequence length="286" mass="31451">MPLEVIYVVRHGFRPAWTVDPRTGVYSSSVRTPTGIPTDPPLSAHGVRQSVELARRLMTLDPPIDVVYSSPAYRCLQTLTPYIEERRQLDTSAATKILPEKGIGEWHGTAHFEHPETAAAEVLNSEFPAYCADYVSIREPLRNGETIPQLYERVASTLRAIVERCDADGTRAILLCTHASVCITLGRVLTGNIPDDPSTEDFTAFTCGLSAYRRRRTRGGTKLQREKALSQSMAPAAAQTVLGDWSCELNGDCSFLTHGAERGWKFNGDEAFPGAQSLSQTESPKL</sequence>
<dbReference type="SMART" id="SM00855">
    <property type="entry name" value="PGAM"/>
    <property type="match status" value="1"/>
</dbReference>
<dbReference type="InterPro" id="IPR013078">
    <property type="entry name" value="His_Pase_superF_clade-1"/>
</dbReference>
<dbReference type="STRING" id="857340.A0A086TFB0"/>
<name>A0A086TFB0_HAPC1</name>
<evidence type="ECO:0000313" key="2">
    <source>
        <dbReference type="Proteomes" id="UP000029964"/>
    </source>
</evidence>
<dbReference type="EMBL" id="JPKY01000005">
    <property type="protein sequence ID" value="KFH48042.1"/>
    <property type="molecule type" value="Genomic_DNA"/>
</dbReference>
<dbReference type="HOGENOM" id="CLU_042838_1_1_1"/>
<keyword evidence="2" id="KW-1185">Reference proteome</keyword>
<dbReference type="InterPro" id="IPR051710">
    <property type="entry name" value="Phosphatase_SH3-domain"/>
</dbReference>
<dbReference type="Proteomes" id="UP000029964">
    <property type="component" value="Unassembled WGS sequence"/>
</dbReference>
<dbReference type="OrthoDB" id="414418at2759"/>
<dbReference type="CDD" id="cd07067">
    <property type="entry name" value="HP_PGM_like"/>
    <property type="match status" value="1"/>
</dbReference>